<dbReference type="AlphaFoldDB" id="A0A6A5SZ35"/>
<organism evidence="1 2">
    <name type="scientific">Clathrospora elynae</name>
    <dbReference type="NCBI Taxonomy" id="706981"/>
    <lineage>
        <taxon>Eukaryota</taxon>
        <taxon>Fungi</taxon>
        <taxon>Dikarya</taxon>
        <taxon>Ascomycota</taxon>
        <taxon>Pezizomycotina</taxon>
        <taxon>Dothideomycetes</taxon>
        <taxon>Pleosporomycetidae</taxon>
        <taxon>Pleosporales</taxon>
        <taxon>Diademaceae</taxon>
        <taxon>Clathrospora</taxon>
    </lineage>
</organism>
<name>A0A6A5SZ35_9PLEO</name>
<gene>
    <name evidence="1" type="ORF">EJ02DRAFT_51215</name>
</gene>
<evidence type="ECO:0000313" key="2">
    <source>
        <dbReference type="Proteomes" id="UP000800038"/>
    </source>
</evidence>
<evidence type="ECO:0000313" key="1">
    <source>
        <dbReference type="EMBL" id="KAF1945260.1"/>
    </source>
</evidence>
<proteinExistence type="predicted"/>
<reference evidence="1" key="1">
    <citation type="journal article" date="2020" name="Stud. Mycol.">
        <title>101 Dothideomycetes genomes: a test case for predicting lifestyles and emergence of pathogens.</title>
        <authorList>
            <person name="Haridas S."/>
            <person name="Albert R."/>
            <person name="Binder M."/>
            <person name="Bloem J."/>
            <person name="Labutti K."/>
            <person name="Salamov A."/>
            <person name="Andreopoulos B."/>
            <person name="Baker S."/>
            <person name="Barry K."/>
            <person name="Bills G."/>
            <person name="Bluhm B."/>
            <person name="Cannon C."/>
            <person name="Castanera R."/>
            <person name="Culley D."/>
            <person name="Daum C."/>
            <person name="Ezra D."/>
            <person name="Gonzalez J."/>
            <person name="Henrissat B."/>
            <person name="Kuo A."/>
            <person name="Liang C."/>
            <person name="Lipzen A."/>
            <person name="Lutzoni F."/>
            <person name="Magnuson J."/>
            <person name="Mondo S."/>
            <person name="Nolan M."/>
            <person name="Ohm R."/>
            <person name="Pangilinan J."/>
            <person name="Park H.-J."/>
            <person name="Ramirez L."/>
            <person name="Alfaro M."/>
            <person name="Sun H."/>
            <person name="Tritt A."/>
            <person name="Yoshinaga Y."/>
            <person name="Zwiers L.-H."/>
            <person name="Turgeon B."/>
            <person name="Goodwin S."/>
            <person name="Spatafora J."/>
            <person name="Crous P."/>
            <person name="Grigoriev I."/>
        </authorList>
    </citation>
    <scope>NUCLEOTIDE SEQUENCE</scope>
    <source>
        <strain evidence="1">CBS 161.51</strain>
    </source>
</reference>
<keyword evidence="2" id="KW-1185">Reference proteome</keyword>
<accession>A0A6A5SZ35</accession>
<sequence>MTTQRAKITDGSVMKYSLLSKISRSLESTESRGARRSCCHHACSLGSLDPLRAQRAGAYAALSAIADLTEQRDRTEQGIRCSHIYRLLISSYSSSCSTHQVKETLLFYLPHLPDTRCREPLLLSKHQLLILIPLIPENQPCIPPTTYHTSSLLALVVPSSRTDPHNCLLCLSGRGMLCCIRGQS</sequence>
<dbReference type="Proteomes" id="UP000800038">
    <property type="component" value="Unassembled WGS sequence"/>
</dbReference>
<protein>
    <submittedName>
        <fullName evidence="1">Uncharacterized protein</fullName>
    </submittedName>
</protein>
<dbReference type="EMBL" id="ML976010">
    <property type="protein sequence ID" value="KAF1945260.1"/>
    <property type="molecule type" value="Genomic_DNA"/>
</dbReference>